<dbReference type="Proteomes" id="UP001589608">
    <property type="component" value="Unassembled WGS sequence"/>
</dbReference>
<feature type="compositionally biased region" description="Pro residues" evidence="1">
    <location>
        <begin position="390"/>
        <end position="399"/>
    </location>
</feature>
<feature type="compositionally biased region" description="Low complexity" evidence="1">
    <location>
        <begin position="380"/>
        <end position="389"/>
    </location>
</feature>
<evidence type="ECO:0000256" key="1">
    <source>
        <dbReference type="SAM" id="MobiDB-lite"/>
    </source>
</evidence>
<dbReference type="SUPFAM" id="SSF88946">
    <property type="entry name" value="Sigma2 domain of RNA polymerase sigma factors"/>
    <property type="match status" value="1"/>
</dbReference>
<dbReference type="InterPro" id="IPR013324">
    <property type="entry name" value="RNA_pol_sigma_r3/r4-like"/>
</dbReference>
<protein>
    <recommendedName>
        <fullName evidence="4">Sigma-70 family RNA polymerase sigma factor</fullName>
    </recommendedName>
</protein>
<dbReference type="InterPro" id="IPR013325">
    <property type="entry name" value="RNA_pol_sigma_r2"/>
</dbReference>
<dbReference type="EMBL" id="JBHMCA010000063">
    <property type="protein sequence ID" value="MFB9449048.1"/>
    <property type="molecule type" value="Genomic_DNA"/>
</dbReference>
<evidence type="ECO:0000313" key="2">
    <source>
        <dbReference type="EMBL" id="MFB9449048.1"/>
    </source>
</evidence>
<dbReference type="Gene3D" id="1.10.1740.10">
    <property type="match status" value="1"/>
</dbReference>
<proteinExistence type="predicted"/>
<evidence type="ECO:0000313" key="3">
    <source>
        <dbReference type="Proteomes" id="UP001589608"/>
    </source>
</evidence>
<evidence type="ECO:0008006" key="4">
    <source>
        <dbReference type="Google" id="ProtNLM"/>
    </source>
</evidence>
<reference evidence="2 3" key="1">
    <citation type="submission" date="2024-09" db="EMBL/GenBank/DDBJ databases">
        <authorList>
            <person name="Sun Q."/>
            <person name="Mori K."/>
        </authorList>
    </citation>
    <scope>NUCLEOTIDE SEQUENCE [LARGE SCALE GENOMIC DNA]</scope>
    <source>
        <strain evidence="2 3">JCM 3307</strain>
    </source>
</reference>
<gene>
    <name evidence="2" type="ORF">ACFFTR_38735</name>
</gene>
<sequence>MDRRFEDVRRGGAAGREALWHLLNDAMPEIWGFVRAHVPDDADAEELTRRVMYAVIRAYDGGTELRFAYDRSSLFKYLLTAAGREVARYTARRRRGYSIPAAPADLEPALTSSAPSPPEEAGTREFWQWVHEALSLLSPRDCTLVYCAFRLELTGADLAAAAGLTGYSNISVLKSRALKRFVARLAAVWVARSAGTLGCAGLTGLLGGRRTIAPEGYDAVAAHITGCAACGAEADTIRLARSGAAVLKKFRTLPLLPVPAALQAWLDRQRDTDPDRRRTIIEIVTGWFSRPVPSPVAVLEGAVTAPDAPPGRLERGRDRVQALVASVTRQPAVAAVVSTAQQHPGAVAAAGTAGAVVVAVVAGVLSSTLSSDAADRPVVAVTSASTRPPSAAPKPPPASAPATTAAGAPPVATTAPPTTAAPTTTAPTTTAPPAPAPTPTTPAPVVTPAPTRCAAGWTGIAMPPAAAGIHYIAGIAATGPSDVWAVGQSGRRSLLAHYDGSAWQTFPSPNPGTGANLLSDVAARSRTDAWAVGYGDNGAGDGGDVPVYSIAVHWDGTTWTERPLPAGLFASAVVMTATDVWVLGYTNETQYSSEAAVLRWNGGGWTRIAAPSPLATSNLLRAAAASGPSDVWAVGGDWGGDPLVEHWDGVRWSAMPRPPVAGRQTLLRNVEAAGPADVWVGGLWVDTVGTQRPYAAHWDGRQWTVAALPDVGAGSVHGVTVFGPGDAWLLGLIGEERAATRQPLALHWDGTRWTRVAAGPVGGKFLDGVRTGGHEFVAAGYIVRPGPVWNGDEATLIARRCTG</sequence>
<dbReference type="SUPFAM" id="SSF88659">
    <property type="entry name" value="Sigma3 and sigma4 domains of RNA polymerase sigma factors"/>
    <property type="match status" value="1"/>
</dbReference>
<dbReference type="RefSeq" id="WP_223092727.1">
    <property type="nucleotide sequence ID" value="NZ_CP061913.1"/>
</dbReference>
<organism evidence="2 3">
    <name type="scientific">Dactylosporangium vinaceum</name>
    <dbReference type="NCBI Taxonomy" id="53362"/>
    <lineage>
        <taxon>Bacteria</taxon>
        <taxon>Bacillati</taxon>
        <taxon>Actinomycetota</taxon>
        <taxon>Actinomycetes</taxon>
        <taxon>Micromonosporales</taxon>
        <taxon>Micromonosporaceae</taxon>
        <taxon>Dactylosporangium</taxon>
    </lineage>
</organism>
<keyword evidence="3" id="KW-1185">Reference proteome</keyword>
<feature type="compositionally biased region" description="Pro residues" evidence="1">
    <location>
        <begin position="430"/>
        <end position="447"/>
    </location>
</feature>
<accession>A0ABV5MJL1</accession>
<comment type="caution">
    <text evidence="2">The sequence shown here is derived from an EMBL/GenBank/DDBJ whole genome shotgun (WGS) entry which is preliminary data.</text>
</comment>
<name>A0ABV5MJL1_9ACTN</name>
<feature type="compositionally biased region" description="Low complexity" evidence="1">
    <location>
        <begin position="400"/>
        <end position="429"/>
    </location>
</feature>
<feature type="region of interest" description="Disordered" evidence="1">
    <location>
        <begin position="380"/>
        <end position="447"/>
    </location>
</feature>